<dbReference type="Gene3D" id="3.40.50.300">
    <property type="entry name" value="P-loop containing nucleotide triphosphate hydrolases"/>
    <property type="match status" value="1"/>
</dbReference>
<dbReference type="SUPFAM" id="SSF52540">
    <property type="entry name" value="P-loop containing nucleoside triphosphate hydrolases"/>
    <property type="match status" value="1"/>
</dbReference>
<proteinExistence type="predicted"/>
<sequence>MEEAFAMFASETQRAIAQKQMRALPPSTEQSQWKKFCQQQATSLKEQHAVYAPSVPVPSLLTSRLKQDTPQLLPEHIEQRRWYSYCFQIGSKEQMADILRKVVEFFLPYCTRREENFLLYTHLYDLTHITGDVSCKGNHVHLLVQGDFLNNGGIVKKPSQTYHYEWIMNLTRTYKFENPSSTVVKSIHGYLDYLKVYPRNLAAYSKSFIQLAESGYFHATPEKHRANVDEYKKRLNEPDGPPNELSVKKPRLAEADKTFEEIRMYLRESKALNVTDLIRWASQQKNENIKTRLVTQLFRRTNFPQLVEKALNVNKFEQTGGTWYDKLINWSPKKGGYMSIADSITVLKMFHNHNGVPIQSSVRGKSLTQMFDEILSKRLTKINCIVLHGDSNAGKSIVLNSAFKVYPDWGMMYQGITNNFMFEGLEDMEVCIWEEALFSPNQQETIKLVLEGAETSVAAKYRKNVMIPRVPIGITCNVIPWRAILIQAHQTAFVNRCHILQCNEMPALSQYSDAGKIHPQAWLHLDVPYWNKVNGTVPQKQEEESWNWSDDEEGDEALSVLEDCSHHTDVELASDTGSRYARSDSTVESAKSTPIREVASNYYG</sequence>
<dbReference type="GO" id="GO:0019079">
    <property type="term" value="P:viral genome replication"/>
    <property type="evidence" value="ECO:0007669"/>
    <property type="project" value="InterPro"/>
</dbReference>
<organism evidence="2 3">
    <name type="scientific">Desmophyllum pertusum</name>
    <dbReference type="NCBI Taxonomy" id="174260"/>
    <lineage>
        <taxon>Eukaryota</taxon>
        <taxon>Metazoa</taxon>
        <taxon>Cnidaria</taxon>
        <taxon>Anthozoa</taxon>
        <taxon>Hexacorallia</taxon>
        <taxon>Scleractinia</taxon>
        <taxon>Caryophylliina</taxon>
        <taxon>Caryophylliidae</taxon>
        <taxon>Desmophyllum</taxon>
    </lineage>
</organism>
<evidence type="ECO:0000313" key="3">
    <source>
        <dbReference type="Proteomes" id="UP001163046"/>
    </source>
</evidence>
<gene>
    <name evidence="2" type="ORF">OS493_028259</name>
</gene>
<dbReference type="InterPro" id="IPR001257">
    <property type="entry name" value="Parvovirus_NS1_helicase"/>
</dbReference>
<evidence type="ECO:0000313" key="2">
    <source>
        <dbReference type="EMBL" id="KAJ7355044.1"/>
    </source>
</evidence>
<name>A0A9W9YKC7_9CNID</name>
<evidence type="ECO:0000259" key="1">
    <source>
        <dbReference type="Pfam" id="PF01057"/>
    </source>
</evidence>
<dbReference type="InterPro" id="IPR027417">
    <property type="entry name" value="P-loop_NTPase"/>
</dbReference>
<keyword evidence="3" id="KW-1185">Reference proteome</keyword>
<comment type="caution">
    <text evidence="2">The sequence shown here is derived from an EMBL/GenBank/DDBJ whole genome shotgun (WGS) entry which is preliminary data.</text>
</comment>
<dbReference type="AlphaFoldDB" id="A0A9W9YKC7"/>
<protein>
    <recommendedName>
        <fullName evidence="1">Parvovirus non-structural protein 1 helicase domain-containing protein</fullName>
    </recommendedName>
</protein>
<feature type="domain" description="Parvovirus non-structural protein 1 helicase" evidence="1">
    <location>
        <begin position="367"/>
        <end position="478"/>
    </location>
</feature>
<dbReference type="Pfam" id="PF01057">
    <property type="entry name" value="Parvo_NS1"/>
    <property type="match status" value="1"/>
</dbReference>
<accession>A0A9W9YKC7</accession>
<dbReference type="OrthoDB" id="8008816at2759"/>
<reference evidence="2" key="1">
    <citation type="submission" date="2023-01" db="EMBL/GenBank/DDBJ databases">
        <title>Genome assembly of the deep-sea coral Lophelia pertusa.</title>
        <authorList>
            <person name="Herrera S."/>
            <person name="Cordes E."/>
        </authorList>
    </citation>
    <scope>NUCLEOTIDE SEQUENCE</scope>
    <source>
        <strain evidence="2">USNM1676648</strain>
        <tissue evidence="2">Polyp</tissue>
    </source>
</reference>
<dbReference type="Proteomes" id="UP001163046">
    <property type="component" value="Unassembled WGS sequence"/>
</dbReference>
<dbReference type="EMBL" id="MU827328">
    <property type="protein sequence ID" value="KAJ7355044.1"/>
    <property type="molecule type" value="Genomic_DNA"/>
</dbReference>